<accession>A0ABS7YHP6</accession>
<protein>
    <recommendedName>
        <fullName evidence="3">DUF1127 domain-containing protein</fullName>
    </recommendedName>
</protein>
<evidence type="ECO:0000313" key="2">
    <source>
        <dbReference type="Proteomes" id="UP001199044"/>
    </source>
</evidence>
<dbReference type="RefSeq" id="WP_068714876.1">
    <property type="nucleotide sequence ID" value="NZ_AP014635.1"/>
</dbReference>
<proteinExistence type="predicted"/>
<keyword evidence="2" id="KW-1185">Reference proteome</keyword>
<gene>
    <name evidence="1" type="ORF">LDJ79_03685</name>
</gene>
<sequence length="84" mass="10089">MQQSLYLTLAVLFVRADIKREERRWRRQIRRVRYDIPWDNAHLLKDIGLELDGRVVGECTLPDAIIAQRRVRHLRRVLTSRIPT</sequence>
<dbReference type="Proteomes" id="UP001199044">
    <property type="component" value="Unassembled WGS sequence"/>
</dbReference>
<organism evidence="1 2">
    <name type="scientific">Vibrio tritonius</name>
    <dbReference type="NCBI Taxonomy" id="1435069"/>
    <lineage>
        <taxon>Bacteria</taxon>
        <taxon>Pseudomonadati</taxon>
        <taxon>Pseudomonadota</taxon>
        <taxon>Gammaproteobacteria</taxon>
        <taxon>Vibrionales</taxon>
        <taxon>Vibrionaceae</taxon>
        <taxon>Vibrio</taxon>
    </lineage>
</organism>
<evidence type="ECO:0000313" key="1">
    <source>
        <dbReference type="EMBL" id="MCA2015198.1"/>
    </source>
</evidence>
<evidence type="ECO:0008006" key="3">
    <source>
        <dbReference type="Google" id="ProtNLM"/>
    </source>
</evidence>
<dbReference type="EMBL" id="JAIWIU010000017">
    <property type="protein sequence ID" value="MCA2015198.1"/>
    <property type="molecule type" value="Genomic_DNA"/>
</dbReference>
<reference evidence="2" key="1">
    <citation type="submission" date="2023-07" db="EMBL/GenBank/DDBJ databases">
        <title>Molecular identification of indigenous halophilic bacteria isolated from red sea cost, biodegradation of synthetic dyes and assessment of degraded metabolite toxicity.</title>
        <authorList>
            <person name="Chaieb K."/>
            <person name="Altayb H.N."/>
        </authorList>
    </citation>
    <scope>NUCLEOTIDE SEQUENCE [LARGE SCALE GENOMIC DNA]</scope>
    <source>
        <strain evidence="2">K20</strain>
    </source>
</reference>
<name>A0ABS7YHP6_9VIBR</name>
<comment type="caution">
    <text evidence="1">The sequence shown here is derived from an EMBL/GenBank/DDBJ whole genome shotgun (WGS) entry which is preliminary data.</text>
</comment>